<reference evidence="2 3" key="1">
    <citation type="submission" date="2017-01" db="EMBL/GenBank/DDBJ databases">
        <title>Complete Genome Sequence of Vibrio Parahaemolyticus Bacteriophage pTD1.</title>
        <authorList>
            <person name="Midorikawa Y."/>
            <person name="Sano M."/>
        </authorList>
    </citation>
    <scope>NUCLEOTIDE SEQUENCE [LARGE SCALE GENOMIC DNA]</scope>
    <source>
        <strain evidence="2">PTD1</strain>
    </source>
</reference>
<evidence type="ECO:0000313" key="2">
    <source>
        <dbReference type="EMBL" id="BAW98232.1"/>
    </source>
</evidence>
<dbReference type="EMBL" id="AP017972">
    <property type="protein sequence ID" value="BAW98232.1"/>
    <property type="molecule type" value="Genomic_DNA"/>
</dbReference>
<sequence length="57" mass="6283">MQGTIGIAICYLLLIINFDNTYLVRVKPYGNLWFNKCAIGLSCIVGFVIWSGVSAVL</sequence>
<evidence type="ECO:0000313" key="3">
    <source>
        <dbReference type="Proteomes" id="UP000221243"/>
    </source>
</evidence>
<dbReference type="RefSeq" id="YP_009599310.1">
    <property type="nucleotide sequence ID" value="NC_041916.1"/>
</dbReference>
<keyword evidence="1" id="KW-0472">Membrane</keyword>
<feature type="transmembrane region" description="Helical" evidence="1">
    <location>
        <begin position="37"/>
        <end position="56"/>
    </location>
</feature>
<keyword evidence="1" id="KW-1133">Transmembrane helix</keyword>
<keyword evidence="1" id="KW-0812">Transmembrane</keyword>
<name>A0A1Q2U2P2_9CAUD</name>
<dbReference type="Proteomes" id="UP000221243">
    <property type="component" value="Segment"/>
</dbReference>
<feature type="transmembrane region" description="Helical" evidence="1">
    <location>
        <begin position="6"/>
        <end position="25"/>
    </location>
</feature>
<accession>A0A1Q2U2P2</accession>
<protein>
    <submittedName>
        <fullName evidence="2">Uncharacterized protein</fullName>
    </submittedName>
</protein>
<dbReference type="KEGG" id="vg:40075039"/>
<organism evidence="2 3">
    <name type="scientific">Vibrio phage pTD1</name>
    <dbReference type="NCBI Taxonomy" id="1938577"/>
    <lineage>
        <taxon>Viruses</taxon>
        <taxon>Duplodnaviria</taxon>
        <taxon>Heunggongvirae</taxon>
        <taxon>Uroviricota</taxon>
        <taxon>Caudoviricetes</taxon>
        <taxon>Chimalliviridae</taxon>
        <taxon>Gorgonvirinae</taxon>
        <taxon>Tidunavirus</taxon>
        <taxon>Tidunavirus pTD1</taxon>
    </lineage>
</organism>
<proteinExistence type="predicted"/>
<evidence type="ECO:0000256" key="1">
    <source>
        <dbReference type="SAM" id="Phobius"/>
    </source>
</evidence>
<keyword evidence="3" id="KW-1185">Reference proteome</keyword>
<dbReference type="GeneID" id="40075039"/>